<keyword evidence="1" id="KW-0732">Signal</keyword>
<dbReference type="AlphaFoldDB" id="B4Y354"/>
<feature type="signal peptide" evidence="1">
    <location>
        <begin position="1"/>
        <end position="19"/>
    </location>
</feature>
<evidence type="ECO:0000313" key="2">
    <source>
        <dbReference type="EMBL" id="ACB13030.1"/>
    </source>
</evidence>
<dbReference type="EMBL" id="EU327989">
    <property type="protein sequence ID" value="ACB13030.1"/>
    <property type="molecule type" value="Genomic_DNA"/>
</dbReference>
<sequence>MKRWSLPLVLAALSVVAHATPIRLDDSLTHTVPPNVQMQWRKLPPSAGAAGSMEAWVRVNVRLDTAPHSGRTGRIYMVMAQDSTSVVEASWTSQGRLLAGRVISGERTLVYSGTLPAALADQLALRLRASPDWDSQNRRLNFHFELETP</sequence>
<accession>B4Y354</accession>
<name>B4Y354_9BURK</name>
<organism evidence="2">
    <name type="scientific">Hydrogenophaga sp. PL2G6</name>
    <dbReference type="NCBI Taxonomy" id="503997"/>
    <lineage>
        <taxon>Bacteria</taxon>
        <taxon>Pseudomonadati</taxon>
        <taxon>Pseudomonadota</taxon>
        <taxon>Betaproteobacteria</taxon>
        <taxon>Burkholderiales</taxon>
        <taxon>Comamonadaceae</taxon>
        <taxon>Hydrogenophaga</taxon>
    </lineage>
</organism>
<evidence type="ECO:0000256" key="1">
    <source>
        <dbReference type="SAM" id="SignalP"/>
    </source>
</evidence>
<protein>
    <submittedName>
        <fullName evidence="2">Pnap3591-like protein</fullName>
    </submittedName>
</protein>
<feature type="chain" id="PRO_5002828574" evidence="1">
    <location>
        <begin position="20"/>
        <end position="149"/>
    </location>
</feature>
<proteinExistence type="predicted"/>
<reference evidence="2" key="1">
    <citation type="journal article" date="2008" name="J. Bacteriol.">
        <title>The evolution of class 1 integrons and the rise of antibiotic resistance.</title>
        <authorList>
            <person name="Gillings M."/>
            <person name="Boucher Y."/>
            <person name="Labbate M."/>
            <person name="Holmes A."/>
            <person name="Krishnan S."/>
            <person name="Holley M."/>
            <person name="Stokes H.W."/>
        </authorList>
    </citation>
    <scope>NUCLEOTIDE SEQUENCE</scope>
</reference>